<proteinExistence type="predicted"/>
<name>A0A3M9MEY0_9BACT</name>
<comment type="caution">
    <text evidence="1">The sequence shown here is derived from an EMBL/GenBank/DDBJ whole genome shotgun (WGS) entry which is preliminary data.</text>
</comment>
<accession>A0A3M9MEY0</accession>
<sequence>MLIFLLCRTPDVGGNGYLLVSTQRVGCPVFFPPPVGVAAGQGNKIAEKAQYLKRKLSVEMKVGVKVDSGEGNSFEIEVASVFSDSNNRAYDAGT</sequence>
<dbReference type="Proteomes" id="UP000272117">
    <property type="component" value="Unassembled WGS sequence"/>
</dbReference>
<protein>
    <submittedName>
        <fullName evidence="1">Uncharacterized protein</fullName>
    </submittedName>
</protein>
<dbReference type="AlphaFoldDB" id="A0A3M9MEY0"/>
<keyword evidence="2" id="KW-1185">Reference proteome</keyword>
<organism evidence="1 2">
    <name type="scientific">Rufibacter latericius</name>
    <dbReference type="NCBI Taxonomy" id="2487040"/>
    <lineage>
        <taxon>Bacteria</taxon>
        <taxon>Pseudomonadati</taxon>
        <taxon>Bacteroidota</taxon>
        <taxon>Cytophagia</taxon>
        <taxon>Cytophagales</taxon>
        <taxon>Hymenobacteraceae</taxon>
        <taxon>Rufibacter</taxon>
    </lineage>
</organism>
<evidence type="ECO:0000313" key="2">
    <source>
        <dbReference type="Proteomes" id="UP000272117"/>
    </source>
</evidence>
<dbReference type="EMBL" id="RJJD01000013">
    <property type="protein sequence ID" value="RNI24120.1"/>
    <property type="molecule type" value="Genomic_DNA"/>
</dbReference>
<evidence type="ECO:0000313" key="1">
    <source>
        <dbReference type="EMBL" id="RNI24120.1"/>
    </source>
</evidence>
<reference evidence="1 2" key="1">
    <citation type="submission" date="2018-11" db="EMBL/GenBank/DDBJ databases">
        <title>Rufibacter latericius sp. nov., isolated from water in Baiyang Lake.</title>
        <authorList>
            <person name="Yang Y."/>
        </authorList>
    </citation>
    <scope>NUCLEOTIDE SEQUENCE [LARGE SCALE GENOMIC DNA]</scope>
    <source>
        <strain evidence="1 2">R-22-1c-1</strain>
    </source>
</reference>
<gene>
    <name evidence="1" type="ORF">EFB08_17245</name>
</gene>